<reference evidence="4" key="1">
    <citation type="journal article" date="2014" name="Nat. Commun.">
        <title>Multiple recent horizontal transfers of a large genomic region in cheese making fungi.</title>
        <authorList>
            <person name="Cheeseman K."/>
            <person name="Ropars J."/>
            <person name="Renault P."/>
            <person name="Dupont J."/>
            <person name="Gouzy J."/>
            <person name="Branca A."/>
            <person name="Abraham A.L."/>
            <person name="Ceppi M."/>
            <person name="Conseiller E."/>
            <person name="Debuchy R."/>
            <person name="Malagnac F."/>
            <person name="Goarin A."/>
            <person name="Silar P."/>
            <person name="Lacoste S."/>
            <person name="Sallet E."/>
            <person name="Bensimon A."/>
            <person name="Giraud T."/>
            <person name="Brygoo Y."/>
        </authorList>
    </citation>
    <scope>NUCLEOTIDE SEQUENCE [LARGE SCALE GENOMIC DNA]</scope>
    <source>
        <strain evidence="4">FM164</strain>
    </source>
</reference>
<organism evidence="4 5">
    <name type="scientific">Penicillium roqueforti (strain FM164)</name>
    <dbReference type="NCBI Taxonomy" id="1365484"/>
    <lineage>
        <taxon>Eukaryota</taxon>
        <taxon>Fungi</taxon>
        <taxon>Dikarya</taxon>
        <taxon>Ascomycota</taxon>
        <taxon>Pezizomycotina</taxon>
        <taxon>Eurotiomycetes</taxon>
        <taxon>Eurotiomycetidae</taxon>
        <taxon>Eurotiales</taxon>
        <taxon>Aspergillaceae</taxon>
        <taxon>Penicillium</taxon>
    </lineage>
</organism>
<evidence type="ECO:0000313" key="4">
    <source>
        <dbReference type="EMBL" id="CDM31932.1"/>
    </source>
</evidence>
<dbReference type="SMART" id="SM00355">
    <property type="entry name" value="ZnF_C2H2"/>
    <property type="match status" value="2"/>
</dbReference>
<dbReference type="EMBL" id="HG792016">
    <property type="protein sequence ID" value="CDM31932.1"/>
    <property type="molecule type" value="Genomic_DNA"/>
</dbReference>
<dbReference type="PROSITE" id="PS00028">
    <property type="entry name" value="ZINC_FINGER_C2H2_1"/>
    <property type="match status" value="1"/>
</dbReference>
<keyword evidence="1" id="KW-0862">Zinc</keyword>
<dbReference type="GO" id="GO:0003677">
    <property type="term" value="F:DNA binding"/>
    <property type="evidence" value="ECO:0007669"/>
    <property type="project" value="UniProtKB-KW"/>
</dbReference>
<evidence type="ECO:0000313" key="5">
    <source>
        <dbReference type="Proteomes" id="UP000030686"/>
    </source>
</evidence>
<dbReference type="SUPFAM" id="SSF57667">
    <property type="entry name" value="beta-beta-alpha zinc fingers"/>
    <property type="match status" value="1"/>
</dbReference>
<proteinExistence type="predicted"/>
<gene>
    <name evidence="4" type="ORF">PROQFM164_S02g002083</name>
</gene>
<dbReference type="AlphaFoldDB" id="W6QQV8"/>
<dbReference type="PROSITE" id="PS50157">
    <property type="entry name" value="ZINC_FINGER_C2H2_2"/>
    <property type="match status" value="1"/>
</dbReference>
<dbReference type="Pfam" id="PF13912">
    <property type="entry name" value="zf-C2H2_6"/>
    <property type="match status" value="1"/>
</dbReference>
<keyword evidence="1" id="KW-0479">Metal-binding</keyword>
<evidence type="ECO:0000256" key="2">
    <source>
        <dbReference type="SAM" id="MobiDB-lite"/>
    </source>
</evidence>
<dbReference type="InterPro" id="IPR036236">
    <property type="entry name" value="Znf_C2H2_sf"/>
</dbReference>
<sequence length="111" mass="12713">MPPHLSTAQYRAEDSLRPGQTTIRNPNIQVAHVEATSAHIEDQGRVSDGRFRCLWQGCTSHTTFSSHSTLMRHIKIQHVKHRSVVCPECGRTFGRVDNMRGHRGRRHMVFD</sequence>
<dbReference type="GO" id="GO:0008270">
    <property type="term" value="F:zinc ion binding"/>
    <property type="evidence" value="ECO:0007669"/>
    <property type="project" value="UniProtKB-KW"/>
</dbReference>
<keyword evidence="5" id="KW-1185">Reference proteome</keyword>
<keyword evidence="1" id="KW-0863">Zinc-finger</keyword>
<feature type="region of interest" description="Disordered" evidence="2">
    <location>
        <begin position="1"/>
        <end position="22"/>
    </location>
</feature>
<dbReference type="InterPro" id="IPR013087">
    <property type="entry name" value="Znf_C2H2_type"/>
</dbReference>
<accession>W6QQV8</accession>
<keyword evidence="4" id="KW-0238">DNA-binding</keyword>
<dbReference type="Proteomes" id="UP000030686">
    <property type="component" value="Unassembled WGS sequence"/>
</dbReference>
<name>W6QQV8_PENRF</name>
<evidence type="ECO:0000256" key="1">
    <source>
        <dbReference type="PROSITE-ProRule" id="PRU00042"/>
    </source>
</evidence>
<protein>
    <submittedName>
        <fullName evidence="4">Zinc finger C2H2-type/integrase DNA-binding domain</fullName>
    </submittedName>
</protein>
<evidence type="ECO:0000259" key="3">
    <source>
        <dbReference type="PROSITE" id="PS50157"/>
    </source>
</evidence>
<dbReference type="OrthoDB" id="4357985at2759"/>
<dbReference type="Gene3D" id="3.30.160.60">
    <property type="entry name" value="Classic Zinc Finger"/>
    <property type="match status" value="1"/>
</dbReference>
<feature type="domain" description="C2H2-type" evidence="3">
    <location>
        <begin position="84"/>
        <end position="107"/>
    </location>
</feature>
<dbReference type="STRING" id="1365484.W6QQV8"/>